<sequence length="309" mass="34278">MGAIVLVHGIAQEQRGAEDIAAETVAALVSGIQNASQDMRSEERERLEALAQRIRKRDRDVEVTVAFYGSAFLQSRTDDVDAKRFKDELALAMIKRARDDSSRTRTQDIAARQLQEIEASGEAQGLGRMAGAIVERLGQIPGIADWMMDRAVGLIPALDQVGQYMREPNVREFTRNEVRRLMTPDTRVLIGHSLGSVVAYDIAREQTNPLPLLLTLGSPLGLKQIIYDRLDPQPPAFPAKVHRWVNVADREDYVASTLNLEPLFSPMPTGAIFDNVESIDNGNEPHALRRYLTKKVVGSAILQAMMPLV</sequence>
<protein>
    <recommendedName>
        <fullName evidence="3">Alpha/beta hydrolase</fullName>
    </recommendedName>
</protein>
<reference evidence="1 2" key="1">
    <citation type="submission" date="2024-07" db="EMBL/GenBank/DDBJ databases">
        <title>Description of Labrys sedimenti sp. nov., isolated from a diclofenac-degrading enrichment culture.</title>
        <authorList>
            <person name="Tancsics A."/>
            <person name="Csepanyi A."/>
        </authorList>
    </citation>
    <scope>NUCLEOTIDE SEQUENCE [LARGE SCALE GENOMIC DNA]</scope>
    <source>
        <strain evidence="1 2">LMG 23578</strain>
    </source>
</reference>
<evidence type="ECO:0000313" key="1">
    <source>
        <dbReference type="EMBL" id="MEW9310666.1"/>
    </source>
</evidence>
<dbReference type="EMBL" id="JBFNQD010000032">
    <property type="protein sequence ID" value="MEW9310666.1"/>
    <property type="molecule type" value="Genomic_DNA"/>
</dbReference>
<dbReference type="RefSeq" id="WP_367627018.1">
    <property type="nucleotide sequence ID" value="NZ_JBFNQD010000032.1"/>
</dbReference>
<evidence type="ECO:0000313" key="2">
    <source>
        <dbReference type="Proteomes" id="UP001555786"/>
    </source>
</evidence>
<dbReference type="InterPro" id="IPR029058">
    <property type="entry name" value="AB_hydrolase_fold"/>
</dbReference>
<dbReference type="Proteomes" id="UP001555786">
    <property type="component" value="Unassembled WGS sequence"/>
</dbReference>
<dbReference type="SUPFAM" id="SSF53474">
    <property type="entry name" value="alpha/beta-Hydrolases"/>
    <property type="match status" value="1"/>
</dbReference>
<comment type="caution">
    <text evidence="1">The sequence shown here is derived from an EMBL/GenBank/DDBJ whole genome shotgun (WGS) entry which is preliminary data.</text>
</comment>
<name>A0ABV3PYB6_9HYPH</name>
<keyword evidence="2" id="KW-1185">Reference proteome</keyword>
<accession>A0ABV3PYB6</accession>
<evidence type="ECO:0008006" key="3">
    <source>
        <dbReference type="Google" id="ProtNLM"/>
    </source>
</evidence>
<gene>
    <name evidence="1" type="ORF">ABXS05_34335</name>
</gene>
<proteinExistence type="predicted"/>
<organism evidence="1 2">
    <name type="scientific">Labrys neptuniae</name>
    <dbReference type="NCBI Taxonomy" id="376174"/>
    <lineage>
        <taxon>Bacteria</taxon>
        <taxon>Pseudomonadati</taxon>
        <taxon>Pseudomonadota</taxon>
        <taxon>Alphaproteobacteria</taxon>
        <taxon>Hyphomicrobiales</taxon>
        <taxon>Xanthobacteraceae</taxon>
        <taxon>Labrys</taxon>
    </lineage>
</organism>